<protein>
    <submittedName>
        <fullName evidence="11">Putative transcription factor grauzone-like protein</fullName>
    </submittedName>
</protein>
<dbReference type="FunFam" id="3.30.160.60:FF:001450">
    <property type="entry name" value="zinc finger protein 774"/>
    <property type="match status" value="1"/>
</dbReference>
<dbReference type="InterPro" id="IPR050527">
    <property type="entry name" value="Snail/Krueppel_Znf"/>
</dbReference>
<dbReference type="PANTHER" id="PTHR24388">
    <property type="entry name" value="ZINC FINGER PROTEIN"/>
    <property type="match status" value="1"/>
</dbReference>
<evidence type="ECO:0000256" key="1">
    <source>
        <dbReference type="ARBA" id="ARBA00004123"/>
    </source>
</evidence>
<comment type="subcellular location">
    <subcellularLocation>
        <location evidence="1">Nucleus</location>
    </subcellularLocation>
</comment>
<dbReference type="EMBL" id="GDAI01002686">
    <property type="protein sequence ID" value="JAI14917.1"/>
    <property type="molecule type" value="mRNA"/>
</dbReference>
<dbReference type="GO" id="GO:0000978">
    <property type="term" value="F:RNA polymerase II cis-regulatory region sequence-specific DNA binding"/>
    <property type="evidence" value="ECO:0007669"/>
    <property type="project" value="TreeGrafter"/>
</dbReference>
<dbReference type="GO" id="GO:0008270">
    <property type="term" value="F:zinc ion binding"/>
    <property type="evidence" value="ECO:0007669"/>
    <property type="project" value="UniProtKB-KW"/>
</dbReference>
<evidence type="ECO:0000256" key="2">
    <source>
        <dbReference type="ARBA" id="ARBA00022723"/>
    </source>
</evidence>
<dbReference type="GO" id="GO:0000981">
    <property type="term" value="F:DNA-binding transcription factor activity, RNA polymerase II-specific"/>
    <property type="evidence" value="ECO:0007669"/>
    <property type="project" value="TreeGrafter"/>
</dbReference>
<feature type="domain" description="C2H2-type" evidence="10">
    <location>
        <begin position="180"/>
        <end position="207"/>
    </location>
</feature>
<keyword evidence="2" id="KW-0479">Metal-binding</keyword>
<dbReference type="Pfam" id="PF00096">
    <property type="entry name" value="zf-C2H2"/>
    <property type="match status" value="4"/>
</dbReference>
<organism evidence="11">
    <name type="scientific">Tabanus bromius</name>
    <name type="common">Band-eyed brown horse fly</name>
    <dbReference type="NCBI Taxonomy" id="304241"/>
    <lineage>
        <taxon>Eukaryota</taxon>
        <taxon>Metazoa</taxon>
        <taxon>Ecdysozoa</taxon>
        <taxon>Arthropoda</taxon>
        <taxon>Hexapoda</taxon>
        <taxon>Insecta</taxon>
        <taxon>Pterygota</taxon>
        <taxon>Neoptera</taxon>
        <taxon>Endopterygota</taxon>
        <taxon>Diptera</taxon>
        <taxon>Brachycera</taxon>
        <taxon>Tabanomorpha</taxon>
        <taxon>Tabanoidea</taxon>
        <taxon>Tabanidae</taxon>
        <taxon>Tabanus</taxon>
    </lineage>
</organism>
<dbReference type="GO" id="GO:0045893">
    <property type="term" value="P:positive regulation of DNA-templated transcription"/>
    <property type="evidence" value="ECO:0007669"/>
    <property type="project" value="UniProtKB-ARBA"/>
</dbReference>
<dbReference type="SMART" id="SM00355">
    <property type="entry name" value="ZnF_C2H2"/>
    <property type="match status" value="9"/>
</dbReference>
<keyword evidence="5" id="KW-0862">Zinc</keyword>
<dbReference type="FunFam" id="3.30.160.60:FF:001732">
    <property type="entry name" value="Zgc:162936"/>
    <property type="match status" value="1"/>
</dbReference>
<dbReference type="PROSITE" id="PS50157">
    <property type="entry name" value="ZINC_FINGER_C2H2_2"/>
    <property type="match status" value="8"/>
</dbReference>
<evidence type="ECO:0000259" key="10">
    <source>
        <dbReference type="PROSITE" id="PS50157"/>
    </source>
</evidence>
<dbReference type="GO" id="GO:0005694">
    <property type="term" value="C:chromosome"/>
    <property type="evidence" value="ECO:0007669"/>
    <property type="project" value="UniProtKB-ARBA"/>
</dbReference>
<dbReference type="Gene3D" id="3.30.160.60">
    <property type="entry name" value="Classic Zinc Finger"/>
    <property type="match status" value="5"/>
</dbReference>
<feature type="domain" description="C2H2-type" evidence="10">
    <location>
        <begin position="121"/>
        <end position="144"/>
    </location>
</feature>
<dbReference type="PANTHER" id="PTHR24388:SF53">
    <property type="entry name" value="CHORION TRANSCRIPTION FACTOR CF2-RELATED"/>
    <property type="match status" value="1"/>
</dbReference>
<dbReference type="InterPro" id="IPR013087">
    <property type="entry name" value="Znf_C2H2_type"/>
</dbReference>
<evidence type="ECO:0000256" key="8">
    <source>
        <dbReference type="ARBA" id="ARBA00037948"/>
    </source>
</evidence>
<evidence type="ECO:0000256" key="4">
    <source>
        <dbReference type="ARBA" id="ARBA00022771"/>
    </source>
</evidence>
<dbReference type="InterPro" id="IPR036236">
    <property type="entry name" value="Znf_C2H2_sf"/>
</dbReference>
<feature type="domain" description="C2H2-type" evidence="10">
    <location>
        <begin position="238"/>
        <end position="265"/>
    </location>
</feature>
<dbReference type="PROSITE" id="PS00028">
    <property type="entry name" value="ZINC_FINGER_C2H2_1"/>
    <property type="match status" value="8"/>
</dbReference>
<evidence type="ECO:0000256" key="6">
    <source>
        <dbReference type="ARBA" id="ARBA00023125"/>
    </source>
</evidence>
<keyword evidence="3" id="KW-0677">Repeat</keyword>
<accession>A0A0K8TKM7</accession>
<dbReference type="FunFam" id="3.30.160.60:FF:000100">
    <property type="entry name" value="Zinc finger 45-like"/>
    <property type="match status" value="1"/>
</dbReference>
<keyword evidence="7" id="KW-0539">Nucleus</keyword>
<evidence type="ECO:0000256" key="7">
    <source>
        <dbReference type="ARBA" id="ARBA00023242"/>
    </source>
</evidence>
<comment type="similarity">
    <text evidence="8">Belongs to the snail C2H2-type zinc-finger protein family.</text>
</comment>
<feature type="domain" description="C2H2-type" evidence="10">
    <location>
        <begin position="6"/>
        <end position="29"/>
    </location>
</feature>
<evidence type="ECO:0000256" key="3">
    <source>
        <dbReference type="ARBA" id="ARBA00022737"/>
    </source>
</evidence>
<feature type="domain" description="C2H2-type" evidence="10">
    <location>
        <begin position="61"/>
        <end position="88"/>
    </location>
</feature>
<reference evidence="11" key="1">
    <citation type="journal article" date="2015" name="Insect Biochem. Mol. Biol.">
        <title>An insight into the sialome of the horse fly, Tabanus bromius.</title>
        <authorList>
            <person name="Ribeiro J.M."/>
            <person name="Kazimirova M."/>
            <person name="Takac P."/>
            <person name="Andersen J.F."/>
            <person name="Francischetti I.M."/>
        </authorList>
    </citation>
    <scope>NUCLEOTIDE SEQUENCE</scope>
</reference>
<evidence type="ECO:0000313" key="11">
    <source>
        <dbReference type="EMBL" id="JAI14917.1"/>
    </source>
</evidence>
<feature type="domain" description="C2H2-type" evidence="10">
    <location>
        <begin position="266"/>
        <end position="289"/>
    </location>
</feature>
<evidence type="ECO:0000256" key="9">
    <source>
        <dbReference type="PROSITE-ProRule" id="PRU00042"/>
    </source>
</evidence>
<feature type="domain" description="C2H2-type" evidence="10">
    <location>
        <begin position="209"/>
        <end position="237"/>
    </location>
</feature>
<sequence>TKHMKLKCELCDLHFTTFADVRKHYRSVHKRRGYIVCCNKKLFKRVFILDHINSHLNPEYFKCQECSKVFSDKRCLNNHMKRHESGEGKNFKCDQCPKKYARQFSLEQHKLVHKPVEERENVCEECGKAFLTNNLLQGHKKYVHENIYGKMCHICAKVIKGKTQFEKHQLEHAGVVEPKVQCQQCGAWLKHEYSLRKHLRRHEEEMTEHVCNECGKVAPTKGALQSHIKYMHSTKRCFLCNLCGKGFKTGQALKEHMTTHTGERLYTCPHCPKSFNHSANMHAHRKKVH</sequence>
<feature type="non-terminal residue" evidence="11">
    <location>
        <position position="1"/>
    </location>
</feature>
<keyword evidence="6" id="KW-0238">DNA-binding</keyword>
<name>A0A0K8TKM7_TABBR</name>
<feature type="domain" description="C2H2-type" evidence="10">
    <location>
        <begin position="91"/>
        <end position="118"/>
    </location>
</feature>
<evidence type="ECO:0000256" key="5">
    <source>
        <dbReference type="ARBA" id="ARBA00022833"/>
    </source>
</evidence>
<dbReference type="Pfam" id="PF13912">
    <property type="entry name" value="zf-C2H2_6"/>
    <property type="match status" value="2"/>
</dbReference>
<keyword evidence="4 9" id="KW-0863">Zinc-finger</keyword>
<dbReference type="GO" id="GO:0005634">
    <property type="term" value="C:nucleus"/>
    <property type="evidence" value="ECO:0007669"/>
    <property type="project" value="UniProtKB-SubCell"/>
</dbReference>
<feature type="non-terminal residue" evidence="11">
    <location>
        <position position="289"/>
    </location>
</feature>
<dbReference type="SUPFAM" id="SSF57667">
    <property type="entry name" value="beta-beta-alpha zinc fingers"/>
    <property type="match status" value="5"/>
</dbReference>
<proteinExistence type="evidence at transcript level"/>
<dbReference type="AlphaFoldDB" id="A0A0K8TKM7"/>